<reference evidence="2" key="1">
    <citation type="journal article" date="2014" name="Int. J. Syst. Evol. Microbiol.">
        <title>Complete genome sequence of Corynebacterium casei LMG S-19264T (=DSM 44701T), isolated from a smear-ripened cheese.</title>
        <authorList>
            <consortium name="US DOE Joint Genome Institute (JGI-PGF)"/>
            <person name="Walter F."/>
            <person name="Albersmeier A."/>
            <person name="Kalinowski J."/>
            <person name="Ruckert C."/>
        </authorList>
    </citation>
    <scope>NUCLEOTIDE SEQUENCE</scope>
    <source>
        <strain evidence="2">VKM B-2748</strain>
    </source>
</reference>
<evidence type="ECO:0000313" key="2">
    <source>
        <dbReference type="EMBL" id="GLK79596.1"/>
    </source>
</evidence>
<protein>
    <recommendedName>
        <fullName evidence="4">TIGR02588 family protein</fullName>
    </recommendedName>
</protein>
<keyword evidence="1" id="KW-0812">Transmembrane</keyword>
<name>A0A9W6JNF4_9HYPH</name>
<sequence>MADTESRPQKPEVARVEWAVGALGATIVIAVLGVLAYEAAVYRDGAPALVAQVVDVTATEAGHVVRFRTENHGPSTAAEVVVRATLTQGDRTLEEVETTLDYVARKSSREAGVIFKADPATATLDLRATAYRKP</sequence>
<dbReference type="RefSeq" id="WP_271200101.1">
    <property type="nucleotide sequence ID" value="NZ_BSFL01000002.1"/>
</dbReference>
<keyword evidence="3" id="KW-1185">Reference proteome</keyword>
<keyword evidence="1" id="KW-1133">Transmembrane helix</keyword>
<reference evidence="2" key="2">
    <citation type="submission" date="2023-01" db="EMBL/GenBank/DDBJ databases">
        <authorList>
            <person name="Sun Q."/>
            <person name="Evtushenko L."/>
        </authorList>
    </citation>
    <scope>NUCLEOTIDE SEQUENCE</scope>
    <source>
        <strain evidence="2">VKM B-2748</strain>
    </source>
</reference>
<gene>
    <name evidence="2" type="ORF">GCM10008174_13370</name>
</gene>
<dbReference type="AlphaFoldDB" id="A0A9W6JNF4"/>
<proteinExistence type="predicted"/>
<evidence type="ECO:0000313" key="3">
    <source>
        <dbReference type="Proteomes" id="UP001143309"/>
    </source>
</evidence>
<dbReference type="EMBL" id="BSFL01000002">
    <property type="protein sequence ID" value="GLK79596.1"/>
    <property type="molecule type" value="Genomic_DNA"/>
</dbReference>
<evidence type="ECO:0000256" key="1">
    <source>
        <dbReference type="SAM" id="Phobius"/>
    </source>
</evidence>
<feature type="transmembrane region" description="Helical" evidence="1">
    <location>
        <begin position="18"/>
        <end position="37"/>
    </location>
</feature>
<evidence type="ECO:0008006" key="4">
    <source>
        <dbReference type="Google" id="ProtNLM"/>
    </source>
</evidence>
<keyword evidence="1" id="KW-0472">Membrane</keyword>
<organism evidence="2 3">
    <name type="scientific">Methylopila turkensis</name>
    <dbReference type="NCBI Taxonomy" id="1437816"/>
    <lineage>
        <taxon>Bacteria</taxon>
        <taxon>Pseudomonadati</taxon>
        <taxon>Pseudomonadota</taxon>
        <taxon>Alphaproteobacteria</taxon>
        <taxon>Hyphomicrobiales</taxon>
        <taxon>Methylopilaceae</taxon>
        <taxon>Methylopila</taxon>
    </lineage>
</organism>
<dbReference type="Proteomes" id="UP001143309">
    <property type="component" value="Unassembled WGS sequence"/>
</dbReference>
<comment type="caution">
    <text evidence="2">The sequence shown here is derived from an EMBL/GenBank/DDBJ whole genome shotgun (WGS) entry which is preliminary data.</text>
</comment>
<accession>A0A9W6JNF4</accession>